<feature type="transmembrane region" description="Helical" evidence="1">
    <location>
        <begin position="86"/>
        <end position="110"/>
    </location>
</feature>
<dbReference type="AlphaFoldDB" id="W7XEW8"/>
<feature type="transmembrane region" description="Helical" evidence="1">
    <location>
        <begin position="56"/>
        <end position="74"/>
    </location>
</feature>
<dbReference type="GeneID" id="24436797"/>
<dbReference type="Proteomes" id="UP000009168">
    <property type="component" value="Unassembled WGS sequence"/>
</dbReference>
<name>W7XEW8_TETTS</name>
<keyword evidence="1 2" id="KW-0812">Transmembrane</keyword>
<accession>W7XEW8</accession>
<evidence type="ECO:0000256" key="1">
    <source>
        <dbReference type="SAM" id="Phobius"/>
    </source>
</evidence>
<evidence type="ECO:0000313" key="2">
    <source>
        <dbReference type="EMBL" id="EWS76332.1"/>
    </source>
</evidence>
<dbReference type="EMBL" id="GG662845">
    <property type="protein sequence ID" value="EWS76332.1"/>
    <property type="molecule type" value="Genomic_DNA"/>
</dbReference>
<organism evidence="2 3">
    <name type="scientific">Tetrahymena thermophila (strain SB210)</name>
    <dbReference type="NCBI Taxonomy" id="312017"/>
    <lineage>
        <taxon>Eukaryota</taxon>
        <taxon>Sar</taxon>
        <taxon>Alveolata</taxon>
        <taxon>Ciliophora</taxon>
        <taxon>Intramacronucleata</taxon>
        <taxon>Oligohymenophorea</taxon>
        <taxon>Hymenostomatida</taxon>
        <taxon>Tetrahymenina</taxon>
        <taxon>Tetrahymenidae</taxon>
        <taxon>Tetrahymena</taxon>
    </lineage>
</organism>
<keyword evidence="1" id="KW-0472">Membrane</keyword>
<evidence type="ECO:0000313" key="3">
    <source>
        <dbReference type="Proteomes" id="UP000009168"/>
    </source>
</evidence>
<proteinExistence type="predicted"/>
<reference evidence="3" key="1">
    <citation type="journal article" date="2006" name="PLoS Biol.">
        <title>Macronuclear genome sequence of the ciliate Tetrahymena thermophila, a model eukaryote.</title>
        <authorList>
            <person name="Eisen J.A."/>
            <person name="Coyne R.S."/>
            <person name="Wu M."/>
            <person name="Wu D."/>
            <person name="Thiagarajan M."/>
            <person name="Wortman J.R."/>
            <person name="Badger J.H."/>
            <person name="Ren Q."/>
            <person name="Amedeo P."/>
            <person name="Jones K.M."/>
            <person name="Tallon L.J."/>
            <person name="Delcher A.L."/>
            <person name="Salzberg S.L."/>
            <person name="Silva J.C."/>
            <person name="Haas B.J."/>
            <person name="Majoros W.H."/>
            <person name="Farzad M."/>
            <person name="Carlton J.M."/>
            <person name="Smith R.K. Jr."/>
            <person name="Garg J."/>
            <person name="Pearlman R.E."/>
            <person name="Karrer K.M."/>
            <person name="Sun L."/>
            <person name="Manning G."/>
            <person name="Elde N.C."/>
            <person name="Turkewitz A.P."/>
            <person name="Asai D.J."/>
            <person name="Wilkes D.E."/>
            <person name="Wang Y."/>
            <person name="Cai H."/>
            <person name="Collins K."/>
            <person name="Stewart B.A."/>
            <person name="Lee S.R."/>
            <person name="Wilamowska K."/>
            <person name="Weinberg Z."/>
            <person name="Ruzzo W.L."/>
            <person name="Wloga D."/>
            <person name="Gaertig J."/>
            <person name="Frankel J."/>
            <person name="Tsao C.-C."/>
            <person name="Gorovsky M.A."/>
            <person name="Keeling P.J."/>
            <person name="Waller R.F."/>
            <person name="Patron N.J."/>
            <person name="Cherry J.M."/>
            <person name="Stover N.A."/>
            <person name="Krieger C.J."/>
            <person name="del Toro C."/>
            <person name="Ryder H.F."/>
            <person name="Williamson S.C."/>
            <person name="Barbeau R.A."/>
            <person name="Hamilton E.P."/>
            <person name="Orias E."/>
        </authorList>
    </citation>
    <scope>NUCLEOTIDE SEQUENCE [LARGE SCALE GENOMIC DNA]</scope>
    <source>
        <strain evidence="3">SB210</strain>
    </source>
</reference>
<dbReference type="InParanoid" id="W7XEW8"/>
<feature type="transmembrane region" description="Helical" evidence="1">
    <location>
        <begin position="18"/>
        <end position="36"/>
    </location>
</feature>
<sequence length="170" mass="21198">MVESFIYIQGQHFNQQSIIYQILYYLIHLFIIYFLFIKQLFLNIQVVFIQSSLPTYLYQSILAIQISIYFSMYLHRMIDGWIDEWIQVCVLMNMSFFQSMYFIYFCFLFASKIFVNDLIMDKQAFDCFQLFLAIYFTNLILFVYLFYFFIYLFVCQWHFYEDFFDFFYFV</sequence>
<keyword evidence="3" id="KW-1185">Reference proteome</keyword>
<dbReference type="RefSeq" id="XP_012651116.1">
    <property type="nucleotide sequence ID" value="XM_012795662.1"/>
</dbReference>
<protein>
    <submittedName>
        <fullName evidence="2">Transmembrane protein, putative</fullName>
    </submittedName>
</protein>
<keyword evidence="1" id="KW-1133">Transmembrane helix</keyword>
<feature type="transmembrane region" description="Helical" evidence="1">
    <location>
        <begin position="130"/>
        <end position="154"/>
    </location>
</feature>
<gene>
    <name evidence="2" type="ORF">TTHERM_000011389</name>
</gene>
<dbReference type="KEGG" id="tet:TTHERM_000011389"/>